<dbReference type="PANTHER" id="PTHR43575">
    <property type="entry name" value="PROTEIN ABCI7, CHLOROPLASTIC"/>
    <property type="match status" value="1"/>
</dbReference>
<proteinExistence type="predicted"/>
<reference evidence="2 3" key="1">
    <citation type="journal article" date="2016" name="Nat. Commun.">
        <title>Thousands of microbial genomes shed light on interconnected biogeochemical processes in an aquifer system.</title>
        <authorList>
            <person name="Anantharaman K."/>
            <person name="Brown C.T."/>
            <person name="Hug L.A."/>
            <person name="Sharon I."/>
            <person name="Castelle C.J."/>
            <person name="Probst A.J."/>
            <person name="Thomas B.C."/>
            <person name="Singh A."/>
            <person name="Wilkins M.J."/>
            <person name="Karaoz U."/>
            <person name="Brodie E.L."/>
            <person name="Williams K.H."/>
            <person name="Hubbard S.S."/>
            <person name="Banfield J.F."/>
        </authorList>
    </citation>
    <scope>NUCLEOTIDE SEQUENCE [LARGE SCALE GENOMIC DNA]</scope>
</reference>
<accession>A0A1G1WDB7</accession>
<sequence>MKNISITLGENQEKTIPLVWASTSSASKETSGLQEINVDAKLIGRGAKLNLIGAFFLANKDEVKLNVNIDHIAPDTNSDTLIKSVLTDQAVGNFYGLVSIRKGAKNTDTFFREDALLLSDTAKAEASPSLEIDENEVKAGHASTVGPVDEEQLFYLMSRGIIQRQARKLIVQGYFAGIMSKLPKSEKQKLETFLQNQLILNK</sequence>
<dbReference type="InterPro" id="IPR037284">
    <property type="entry name" value="SUF_FeS_clus_asmbl_SufBD_sf"/>
</dbReference>
<dbReference type="STRING" id="1802596.A2Z11_04520"/>
<dbReference type="SUPFAM" id="SSF101960">
    <property type="entry name" value="Stabilizer of iron transporter SufD"/>
    <property type="match status" value="1"/>
</dbReference>
<comment type="caution">
    <text evidence="2">The sequence shown here is derived from an EMBL/GenBank/DDBJ whole genome shotgun (WGS) entry which is preliminary data.</text>
</comment>
<dbReference type="InterPro" id="IPR000825">
    <property type="entry name" value="SUF_FeS_clus_asmbl_SufBD_core"/>
</dbReference>
<dbReference type="AlphaFoldDB" id="A0A1G1WDB7"/>
<feature type="domain" description="SUF system FeS cluster assembly SufBD core" evidence="1">
    <location>
        <begin position="31"/>
        <end position="173"/>
    </location>
</feature>
<evidence type="ECO:0000313" key="3">
    <source>
        <dbReference type="Proteomes" id="UP000176389"/>
    </source>
</evidence>
<evidence type="ECO:0000259" key="1">
    <source>
        <dbReference type="Pfam" id="PF01458"/>
    </source>
</evidence>
<dbReference type="InterPro" id="IPR055346">
    <property type="entry name" value="Fe-S_cluster_assembly_SufBD"/>
</dbReference>
<dbReference type="GO" id="GO:0016226">
    <property type="term" value="P:iron-sulfur cluster assembly"/>
    <property type="evidence" value="ECO:0007669"/>
    <property type="project" value="InterPro"/>
</dbReference>
<dbReference type="Proteomes" id="UP000176389">
    <property type="component" value="Unassembled WGS sequence"/>
</dbReference>
<protein>
    <recommendedName>
        <fullName evidence="1">SUF system FeS cluster assembly SufBD core domain-containing protein</fullName>
    </recommendedName>
</protein>
<dbReference type="PANTHER" id="PTHR43575:SF1">
    <property type="entry name" value="PROTEIN ABCI7, CHLOROPLASTIC"/>
    <property type="match status" value="1"/>
</dbReference>
<gene>
    <name evidence="2" type="ORF">A2Z11_04520</name>
</gene>
<evidence type="ECO:0000313" key="2">
    <source>
        <dbReference type="EMBL" id="OGY25686.1"/>
    </source>
</evidence>
<dbReference type="EMBL" id="MHCS01000041">
    <property type="protein sequence ID" value="OGY25686.1"/>
    <property type="molecule type" value="Genomic_DNA"/>
</dbReference>
<name>A0A1G1WDB7_9BACT</name>
<organism evidence="2 3">
    <name type="scientific">Candidatus Woykebacteria bacterium RBG_16_43_9</name>
    <dbReference type="NCBI Taxonomy" id="1802596"/>
    <lineage>
        <taxon>Bacteria</taxon>
        <taxon>Candidatus Woykeibacteriota</taxon>
    </lineage>
</organism>
<dbReference type="Pfam" id="PF01458">
    <property type="entry name" value="SUFBD_core"/>
    <property type="match status" value="1"/>
</dbReference>